<evidence type="ECO:0000256" key="7">
    <source>
        <dbReference type="RuleBase" id="RU362125"/>
    </source>
</evidence>
<dbReference type="PIRSF" id="PIRSF016578">
    <property type="entry name" value="HsaA"/>
    <property type="match status" value="1"/>
</dbReference>
<evidence type="ECO:0000256" key="3">
    <source>
        <dbReference type="ARBA" id="ARBA00022630"/>
    </source>
</evidence>
<dbReference type="InterPro" id="IPR006089">
    <property type="entry name" value="Acyl-CoA_DH_CS"/>
</dbReference>
<dbReference type="SUPFAM" id="SSF47203">
    <property type="entry name" value="Acyl-CoA dehydrogenase C-terminal domain-like"/>
    <property type="match status" value="1"/>
</dbReference>
<dbReference type="PANTHER" id="PTHR43884">
    <property type="entry name" value="ACYL-COA DEHYDROGENASE"/>
    <property type="match status" value="1"/>
</dbReference>
<dbReference type="Proteomes" id="UP001058458">
    <property type="component" value="Chromosome"/>
</dbReference>
<dbReference type="InterPro" id="IPR009075">
    <property type="entry name" value="AcylCo_DH/oxidase_C"/>
</dbReference>
<dbReference type="GO" id="GO:0050660">
    <property type="term" value="F:flavin adenine dinucleotide binding"/>
    <property type="evidence" value="ECO:0007669"/>
    <property type="project" value="InterPro"/>
</dbReference>
<keyword evidence="3 7" id="KW-0285">Flavoprotein</keyword>
<dbReference type="InterPro" id="IPR046373">
    <property type="entry name" value="Acyl-CoA_Oxase/DH_mid-dom_sf"/>
</dbReference>
<comment type="similarity">
    <text evidence="2 7">Belongs to the acyl-CoA dehydrogenase family.</text>
</comment>
<accession>A0AB38QTL9</accession>
<evidence type="ECO:0000256" key="1">
    <source>
        <dbReference type="ARBA" id="ARBA00001974"/>
    </source>
</evidence>
<dbReference type="FunFam" id="2.40.110.10:FF:000009">
    <property type="entry name" value="Acyl-CoA dehydrogenase"/>
    <property type="match status" value="1"/>
</dbReference>
<dbReference type="FunFam" id="1.10.540.10:FF:000002">
    <property type="entry name" value="Acyl-CoA dehydrogenase FadE19"/>
    <property type="match status" value="1"/>
</dbReference>
<evidence type="ECO:0000259" key="9">
    <source>
        <dbReference type="Pfam" id="PF02770"/>
    </source>
</evidence>
<proteinExistence type="inferred from homology"/>
<dbReference type="InterPro" id="IPR037069">
    <property type="entry name" value="AcylCoA_DH/ox_N_sf"/>
</dbReference>
<evidence type="ECO:0000256" key="2">
    <source>
        <dbReference type="ARBA" id="ARBA00009347"/>
    </source>
</evidence>
<feature type="domain" description="Acyl-CoA dehydrogenase/oxidase N-terminal" evidence="10">
    <location>
        <begin position="6"/>
        <end position="118"/>
    </location>
</feature>
<protein>
    <submittedName>
        <fullName evidence="11">Acyl-CoA dehydrogenase</fullName>
    </submittedName>
</protein>
<dbReference type="Pfam" id="PF00441">
    <property type="entry name" value="Acyl-CoA_dh_1"/>
    <property type="match status" value="1"/>
</dbReference>
<dbReference type="GO" id="GO:0003995">
    <property type="term" value="F:acyl-CoA dehydrogenase activity"/>
    <property type="evidence" value="ECO:0007669"/>
    <property type="project" value="InterPro"/>
</dbReference>
<feature type="domain" description="Acyl-CoA oxidase/dehydrogenase middle" evidence="9">
    <location>
        <begin position="122"/>
        <end position="218"/>
    </location>
</feature>
<dbReference type="SUPFAM" id="SSF56645">
    <property type="entry name" value="Acyl-CoA dehydrogenase NM domain-like"/>
    <property type="match status" value="1"/>
</dbReference>
<dbReference type="Gene3D" id="1.10.540.10">
    <property type="entry name" value="Acyl-CoA dehydrogenase/oxidase, N-terminal domain"/>
    <property type="match status" value="1"/>
</dbReference>
<dbReference type="FunFam" id="1.20.140.10:FF:000004">
    <property type="entry name" value="Acyl-CoA dehydrogenase FadE25"/>
    <property type="match status" value="1"/>
</dbReference>
<keyword evidence="4 7" id="KW-0274">FAD</keyword>
<dbReference type="Pfam" id="PF02770">
    <property type="entry name" value="Acyl-CoA_dh_M"/>
    <property type="match status" value="1"/>
</dbReference>
<dbReference type="EMBL" id="CP063414">
    <property type="protein sequence ID" value="UOE74902.1"/>
    <property type="molecule type" value="Genomic_DNA"/>
</dbReference>
<feature type="domain" description="Acyl-CoA dehydrogenase/oxidase C-terminal" evidence="8">
    <location>
        <begin position="231"/>
        <end position="378"/>
    </location>
</feature>
<evidence type="ECO:0000313" key="11">
    <source>
        <dbReference type="EMBL" id="UOE74902.1"/>
    </source>
</evidence>
<name>A0AB38QTL9_PARTM</name>
<evidence type="ECO:0000259" key="10">
    <source>
        <dbReference type="Pfam" id="PF02771"/>
    </source>
</evidence>
<sequence>MNFALTKEQKMIQEMVRDFAEKEIAPYAAKWDEEAHFPFEVFKKMGKLGLLGIPFPEKYGGAGGDTISYAIAVEEIGRACGGTGLSYAAAVSLGASPIYYFGTEEQKQKWLVPMAKGETLGAFGLTEPNAGSDAGGTRTTAVLDGDEYVINGEKCWITNAQYSRQVIVTAVTGKDERGKNIISAIIVPTDAPGFTIRSNYDKMGVRASNTCELVFENVRVPKENVLGDPKKGFKQFLHTLDGGRISIAALAVGIAQAAFEKALQYAKERVQFGQTISKFQAIQFKLADMAMEIELARNMVYKAAWLKDQGKPFTKEASFAKLFASEMGFRVCNQAIQIHGGYGYMKEYGVERHLRDIKLMEIGEGTSEIQRLVIARQLGC</sequence>
<dbReference type="Gene3D" id="2.40.110.10">
    <property type="entry name" value="Butyryl-CoA Dehydrogenase, subunit A, domain 2"/>
    <property type="match status" value="1"/>
</dbReference>
<dbReference type="PANTHER" id="PTHR43884:SF12">
    <property type="entry name" value="ISOVALERYL-COA DEHYDROGENASE, MITOCHONDRIAL-RELATED"/>
    <property type="match status" value="1"/>
</dbReference>
<dbReference type="InterPro" id="IPR036250">
    <property type="entry name" value="AcylCo_DH-like_C"/>
</dbReference>
<evidence type="ECO:0000259" key="8">
    <source>
        <dbReference type="Pfam" id="PF00441"/>
    </source>
</evidence>
<evidence type="ECO:0000256" key="5">
    <source>
        <dbReference type="ARBA" id="ARBA00023002"/>
    </source>
</evidence>
<dbReference type="InterPro" id="IPR006091">
    <property type="entry name" value="Acyl-CoA_Oxase/DH_mid-dom"/>
</dbReference>
<dbReference type="Gene3D" id="1.20.140.10">
    <property type="entry name" value="Butyryl-CoA Dehydrogenase, subunit A, domain 3"/>
    <property type="match status" value="1"/>
</dbReference>
<dbReference type="InterPro" id="IPR013786">
    <property type="entry name" value="AcylCoA_DH/ox_N"/>
</dbReference>
<keyword evidence="5 7" id="KW-0560">Oxidoreductase</keyword>
<dbReference type="RefSeq" id="WP_003250126.1">
    <property type="nucleotide sequence ID" value="NZ_BHZK01000001.1"/>
</dbReference>
<evidence type="ECO:0000313" key="12">
    <source>
        <dbReference type="Proteomes" id="UP001058458"/>
    </source>
</evidence>
<dbReference type="PROSITE" id="PS00072">
    <property type="entry name" value="ACYL_COA_DH_1"/>
    <property type="match status" value="1"/>
</dbReference>
<comment type="catalytic activity">
    <reaction evidence="6">
        <text>a 2,3-saturated acyl-CoA + A = a 2,3-dehydroacyl-CoA + AH2</text>
        <dbReference type="Rhea" id="RHEA:48608"/>
        <dbReference type="ChEBI" id="CHEBI:13193"/>
        <dbReference type="ChEBI" id="CHEBI:17499"/>
        <dbReference type="ChEBI" id="CHEBI:60015"/>
        <dbReference type="ChEBI" id="CHEBI:65111"/>
    </reaction>
</comment>
<organism evidence="11 12">
    <name type="scientific">Parageobacillus thermoglucosidasius</name>
    <name type="common">Geobacillus thermoglucosidasius</name>
    <dbReference type="NCBI Taxonomy" id="1426"/>
    <lineage>
        <taxon>Bacteria</taxon>
        <taxon>Bacillati</taxon>
        <taxon>Bacillota</taxon>
        <taxon>Bacilli</taxon>
        <taxon>Bacillales</taxon>
        <taxon>Anoxybacillaceae</taxon>
        <taxon>Parageobacillus</taxon>
    </lineage>
</organism>
<evidence type="ECO:0000256" key="6">
    <source>
        <dbReference type="ARBA" id="ARBA00052546"/>
    </source>
</evidence>
<reference evidence="11" key="1">
    <citation type="submission" date="2020-10" db="EMBL/GenBank/DDBJ databases">
        <authorList>
            <person name="Delgado J.A."/>
            <person name="Gonzalez J.M."/>
        </authorList>
    </citation>
    <scope>NUCLEOTIDE SEQUENCE</scope>
    <source>
        <strain evidence="11">23.6</strain>
    </source>
</reference>
<dbReference type="InterPro" id="IPR009100">
    <property type="entry name" value="AcylCoA_DH/oxidase_NM_dom_sf"/>
</dbReference>
<dbReference type="CDD" id="cd01158">
    <property type="entry name" value="SCAD_SBCAD"/>
    <property type="match status" value="1"/>
</dbReference>
<gene>
    <name evidence="11" type="ORF">IMI45_11040</name>
</gene>
<dbReference type="Pfam" id="PF02771">
    <property type="entry name" value="Acyl-CoA_dh_N"/>
    <property type="match status" value="1"/>
</dbReference>
<dbReference type="AlphaFoldDB" id="A0AB38QTL9"/>
<evidence type="ECO:0000256" key="4">
    <source>
        <dbReference type="ARBA" id="ARBA00022827"/>
    </source>
</evidence>
<comment type="cofactor">
    <cofactor evidence="1 7">
        <name>FAD</name>
        <dbReference type="ChEBI" id="CHEBI:57692"/>
    </cofactor>
</comment>
<dbReference type="PROSITE" id="PS00073">
    <property type="entry name" value="ACYL_COA_DH_2"/>
    <property type="match status" value="1"/>
</dbReference>